<dbReference type="SUPFAM" id="SSF53756">
    <property type="entry name" value="UDP-Glycosyltransferase/glycogen phosphorylase"/>
    <property type="match status" value="1"/>
</dbReference>
<comment type="caution">
    <text evidence="1">The sequence shown here is derived from an EMBL/GenBank/DDBJ whole genome shotgun (WGS) entry which is preliminary data.</text>
</comment>
<evidence type="ECO:0000313" key="1">
    <source>
        <dbReference type="EMBL" id="NYZ18845.1"/>
    </source>
</evidence>
<organism evidence="1 2">
    <name type="scientific">Azospirillum oleiclasticum</name>
    <dbReference type="NCBI Taxonomy" id="2735135"/>
    <lineage>
        <taxon>Bacteria</taxon>
        <taxon>Pseudomonadati</taxon>
        <taxon>Pseudomonadota</taxon>
        <taxon>Alphaproteobacteria</taxon>
        <taxon>Rhodospirillales</taxon>
        <taxon>Azospirillaceae</taxon>
        <taxon>Azospirillum</taxon>
    </lineage>
</organism>
<reference evidence="1 2" key="1">
    <citation type="submission" date="2020-05" db="EMBL/GenBank/DDBJ databases">
        <title>Azospirillum oleiclasticum sp. nov, a nitrogen-fixing and heavy crude oil-emulsifying bacterium isolated from the crude oil of Yumen Oilfield.</title>
        <authorList>
            <person name="Wu D."/>
            <person name="Cai M."/>
            <person name="Zhang X."/>
        </authorList>
    </citation>
    <scope>NUCLEOTIDE SEQUENCE [LARGE SCALE GENOMIC DNA]</scope>
    <source>
        <strain evidence="1 2">ROY-1-1-2</strain>
    </source>
</reference>
<gene>
    <name evidence="1" type="ORF">HND93_03910</name>
</gene>
<protein>
    <submittedName>
        <fullName evidence="1">ADP-heptose--LPS heptosyltransferase</fullName>
    </submittedName>
</protein>
<sequence>MRDVVGDPETLVATARRLLAERRVRESLALNERALALGADPLENGGEVWMAAMLLGQFERAWAVSDAVLARRDVAEFDRPDRPYHRRAVWDGRPLDGRRVLVRCYHGLGDIVQFGRYLPLVAGRARGLSVQAPRAVHGLLRTLPGIDALVALEDPGAVPPHDVAIELMELPHAFRTRLHTIPAAVPYLWADDRRVAARTARLPPSGRLRVGLAWAAGAWDGGHRSLPPEHLRRLADLPDIDWVCLQRGPALAQGTGLPFRDTGPRTDDLIDTAAMILAVDLVLSVDTVVAHLAGALGAPVWTLLPFAADWRWMHGHDDSPWYPTMRLVRQAAPGGWESSIQALLRMLSSKLDKKRRE</sequence>
<dbReference type="EMBL" id="JABFDB010000001">
    <property type="protein sequence ID" value="NYZ18845.1"/>
    <property type="molecule type" value="Genomic_DNA"/>
</dbReference>
<dbReference type="Gene3D" id="3.40.50.2000">
    <property type="entry name" value="Glycogen Phosphorylase B"/>
    <property type="match status" value="1"/>
</dbReference>
<name>A0ABX2T839_9PROT</name>
<evidence type="ECO:0000313" key="2">
    <source>
        <dbReference type="Proteomes" id="UP000584642"/>
    </source>
</evidence>
<dbReference type="Proteomes" id="UP000584642">
    <property type="component" value="Unassembled WGS sequence"/>
</dbReference>
<accession>A0ABX2T839</accession>
<dbReference type="RefSeq" id="WP_180280553.1">
    <property type="nucleotide sequence ID" value="NZ_JABFDB010000001.1"/>
</dbReference>
<keyword evidence="2" id="KW-1185">Reference proteome</keyword>
<proteinExistence type="predicted"/>